<dbReference type="SMART" id="SM00452">
    <property type="entry name" value="STI"/>
    <property type="match status" value="1"/>
</dbReference>
<evidence type="ECO:0000256" key="1">
    <source>
        <dbReference type="SAM" id="SignalP"/>
    </source>
</evidence>
<dbReference type="EvolutionaryTrace" id="O04797"/>
<reference evidence="2" key="3">
    <citation type="journal article" date="2013" name="Planta">
        <title>Molecular cloning, characterization and analysis of the intracellular localization of a water-soluble chlorophyll-binding protein (WSCP) from Virginia pepperweed (Lepidium virginicum), a unique WSCP that preferentially binds chlorophyll b in vitro.</title>
        <authorList>
            <person name="Takahashi S."/>
            <person name="Yanai H."/>
            <person name="Oka-Takayama Y."/>
            <person name="Zanma-Sohtome A."/>
            <person name="Fujiyama K."/>
            <person name="Uchida A."/>
            <person name="Nakayama K."/>
            <person name="Satoh H."/>
        </authorList>
    </citation>
    <scope>NUCLEOTIDE SEQUENCE</scope>
    <source>
        <tissue evidence="2">Leaf</tissue>
    </source>
</reference>
<dbReference type="SUPFAM" id="SSF50386">
    <property type="entry name" value="STI-like"/>
    <property type="match status" value="1"/>
</dbReference>
<feature type="binding site" evidence="3 4">
    <location>
        <position position="78"/>
    </location>
    <ligand>
        <name>chlorophyll a</name>
        <dbReference type="ChEBI" id="CHEBI:58416"/>
    </ligand>
</feature>
<reference evidence="3" key="2">
    <citation type="journal article" date="2007" name="J. Biol. Chem.">
        <title>Structural mechanism and photoprotective function of water-soluble chlorophyll-binding protein.</title>
        <authorList>
            <person name="Horigome D."/>
            <person name="Satoh H."/>
            <person name="Itoh N."/>
            <person name="Mitsunaga K."/>
            <person name="Oonishi I."/>
            <person name="Nakagawa A."/>
            <person name="Uchida A."/>
        </authorList>
    </citation>
    <scope>X-RAY CRYSTALLOGRAPHY (2.00 ANGSTROMS) OF 27-206 IN COMPLEX WITH CHLOROPHYLL A</scope>
    <scope>DISULFIDE BONDS</scope>
</reference>
<feature type="chain" id="PRO_5004156897" evidence="1">
    <location>
        <begin position="27"/>
        <end position="223"/>
    </location>
</feature>
<feature type="binding site" evidence="6">
    <location>
        <position position="83"/>
    </location>
    <ligand>
        <name>chlorophyll b</name>
        <dbReference type="ChEBI" id="CHEBI:61721"/>
        <label>2</label>
    </ligand>
</feature>
<feature type="binding site" evidence="5">
    <location>
        <position position="78"/>
    </location>
    <ligand>
        <name>chlorophyll b</name>
        <dbReference type="ChEBI" id="CHEBI:61721"/>
        <label>1</label>
    </ligand>
</feature>
<dbReference type="EMBL" id="AB002589">
    <property type="protein sequence ID" value="BAA19578.2"/>
    <property type="molecule type" value="mRNA"/>
</dbReference>
<dbReference type="SMR" id="O04797"/>
<feature type="binding site" evidence="6">
    <location>
        <position position="78"/>
    </location>
    <ligand>
        <name>chlorophyll b</name>
        <dbReference type="ChEBI" id="CHEBI:61721"/>
        <label>2</label>
    </ligand>
</feature>
<dbReference type="PDBsum" id="2DRE"/>
<dbReference type="PDB" id="2DRE">
    <property type="method" value="X-ray"/>
    <property type="resolution" value="2.00 A"/>
    <property type="chains" value="A/B/C/D=27-206"/>
</dbReference>
<dbReference type="GO" id="GO:0004866">
    <property type="term" value="F:endopeptidase inhibitor activity"/>
    <property type="evidence" value="ECO:0007669"/>
    <property type="project" value="InterPro"/>
</dbReference>
<sequence length="223" mass="24255" precursor="true">MKNNKPSISFSFISLFLLVSAVAVSAINDEEPVKDTNGNPLKIETRYFIQPASDNNGGGLVPANVDLSHLCPLGIVRTSLPYQPGLPVTISTPSSSEGNDVLTNTNIAITFDAPIWLCPSSKTWTVDSSSEEKYIITGGDPKSGESFFRIEKYGNGKNTYKLVRYDNGEGKSVGSTKSLWGPALVLNDDDDSDENAFPIKFREVDTSKGSVFKKSSLRMFPFV</sequence>
<dbReference type="PDB" id="6GIW">
    <property type="method" value="X-ray"/>
    <property type="resolution" value="2.80 A"/>
    <property type="chains" value="A/B/C/D=27-206"/>
</dbReference>
<feature type="binding site" evidence="3 4">
    <location>
        <position position="79"/>
    </location>
    <ligand>
        <name>chlorophyll a</name>
        <dbReference type="ChEBI" id="CHEBI:58416"/>
    </ligand>
</feature>
<reference evidence="4 5" key="4">
    <citation type="journal article" date="2018" name="Nat. Plants">
        <title>Chlorophyll a/b binding-specificity in water-soluble chlorophyll protein.</title>
        <authorList>
            <person name="Palm D.M."/>
            <person name="Agostini A."/>
            <person name="Averesch V."/>
            <person name="Girr P."/>
            <person name="Werwie M."/>
            <person name="Takahashi S."/>
            <person name="Satoh H."/>
            <person name="Jaenicke E."/>
            <person name="Paulsen H."/>
        </authorList>
    </citation>
    <scope>X-RAY CRYSTALLOGRAPHY (2.80 ANGSTROMS) OF 27-206 IN COMPLEX WITH CHLOROPHYLL A AND CHLOROPHYLL B</scope>
    <scope>DISULFIDE BONDS</scope>
</reference>
<dbReference type="PROSITE" id="PS00283">
    <property type="entry name" value="SOYBEAN_KUNITZ"/>
    <property type="match status" value="1"/>
</dbReference>
<feature type="binding site" evidence="5">
    <location>
        <position position="83"/>
    </location>
    <ligand>
        <name>chlorophyll b</name>
        <dbReference type="ChEBI" id="CHEBI:61721"/>
        <label>1</label>
    </ligand>
</feature>
<gene>
    <name evidence="2" type="primary">WSCP1</name>
</gene>
<dbReference type="PANTHER" id="PTHR33107:SF66">
    <property type="entry name" value="GENOME ASSEMBLY, CHROMOSOME: A07"/>
    <property type="match status" value="1"/>
</dbReference>
<dbReference type="PDBsum" id="6S2Y"/>
<dbReference type="Gene3D" id="2.80.10.50">
    <property type="match status" value="1"/>
</dbReference>
<accession>O04797</accession>
<dbReference type="PDB" id="6GIX">
    <property type="method" value="X-ray"/>
    <property type="resolution" value="2.80 A"/>
    <property type="chains" value="A/B/C/D=27-206"/>
</dbReference>
<reference evidence="6" key="5">
    <citation type="journal article" date="2019" name="Sci. Rep.">
        <title>How water-mediated hydrogen bonds affect chlorophyll a/b selectivity in Water-Soluble Chlorophyll Protein.</title>
        <authorList>
            <person name="Agostini A."/>
            <person name="Meneghin E."/>
            <person name="Gewehr L."/>
            <person name="Pedron D."/>
            <person name="Palm D.M."/>
            <person name="Carbonera D."/>
            <person name="Paulsen H."/>
            <person name="Jaenicke E."/>
            <person name="Collini E."/>
        </authorList>
    </citation>
    <scope>X-RAY CRYSTALLOGRAPHY (2.30 ANGSTROMS) OF 27-206 IN COMPLEX WITH CHLOROPHYLL B</scope>
    <scope>DISULFIDE BONDS</scope>
</reference>
<reference evidence="2" key="1">
    <citation type="submission" date="1997-04" db="EMBL/GenBank/DDBJ databases">
        <authorList>
            <person name="Danchin A."/>
        </authorList>
    </citation>
    <scope>NUCLEOTIDE SEQUENCE</scope>
    <source>
        <tissue evidence="2">Leaf</tissue>
    </source>
</reference>
<evidence type="ECO:0000313" key="2">
    <source>
        <dbReference type="EMBL" id="BAA19578.2"/>
    </source>
</evidence>
<evidence type="ECO:0007829" key="5">
    <source>
        <dbReference type="PDB" id="6GIX"/>
    </source>
</evidence>
<feature type="binding site" evidence="6">
    <location>
        <position position="117"/>
    </location>
    <ligand>
        <name>chlorophyll b</name>
        <dbReference type="ChEBI" id="CHEBI:61721"/>
        <label>2</label>
    </ligand>
</feature>
<dbReference type="PRINTS" id="PR00291">
    <property type="entry name" value="KUNITZINHBTR"/>
</dbReference>
<dbReference type="CDD" id="cd23360">
    <property type="entry name" value="beta-trefoil_STI_WSCP_II"/>
    <property type="match status" value="1"/>
</dbReference>
<proteinExistence type="evidence at protein level"/>
<feature type="binding site" evidence="6">
    <location>
        <position position="79"/>
    </location>
    <ligand>
        <name>chlorophyll b</name>
        <dbReference type="ChEBI" id="CHEBI:61721"/>
        <label>2</label>
    </ligand>
</feature>
<organism evidence="2">
    <name type="scientific">Lepidium virginicum</name>
    <name type="common">Virginia pepperweed</name>
    <dbReference type="NCBI Taxonomy" id="59292"/>
    <lineage>
        <taxon>Eukaryota</taxon>
        <taxon>Viridiplantae</taxon>
        <taxon>Streptophyta</taxon>
        <taxon>Embryophyta</taxon>
        <taxon>Tracheophyta</taxon>
        <taxon>Spermatophyta</taxon>
        <taxon>Magnoliopsida</taxon>
        <taxon>eudicotyledons</taxon>
        <taxon>Gunneridae</taxon>
        <taxon>Pentapetalae</taxon>
        <taxon>rosids</taxon>
        <taxon>malvids</taxon>
        <taxon>Brassicales</taxon>
        <taxon>Brassicaceae</taxon>
        <taxon>Lepidieae</taxon>
        <taxon>Lepidium</taxon>
    </lineage>
</organism>
<evidence type="ECO:0007829" key="3">
    <source>
        <dbReference type="PDB" id="2DRE"/>
    </source>
</evidence>
<dbReference type="PDBsum" id="6GIW"/>
<dbReference type="PDBsum" id="6GIX"/>
<keyword evidence="1" id="KW-0732">Signal</keyword>
<feature type="binding site" evidence="3 4">
    <location>
        <position position="83"/>
    </location>
    <ligand>
        <name>chlorophyll a</name>
        <dbReference type="ChEBI" id="CHEBI:58416"/>
    </ligand>
</feature>
<dbReference type="PDB" id="6S2Y">
    <property type="method" value="X-ray"/>
    <property type="resolution" value="2.30 A"/>
    <property type="chains" value="A/B/C/D=27-206"/>
</dbReference>
<feature type="disulfide bond" evidence="3 4">
    <location>
        <begin position="71"/>
        <end position="118"/>
    </location>
</feature>
<feature type="binding site" evidence="3 4">
    <location>
        <position position="62"/>
    </location>
    <ligand>
        <name>chlorophyll a</name>
        <dbReference type="ChEBI" id="CHEBI:58416"/>
        <note>axial binding residue</note>
    </ligand>
    <ligandPart>
        <name>Mg</name>
        <dbReference type="ChEBI" id="CHEBI:25107"/>
    </ligandPart>
</feature>
<feature type="binding site" evidence="5">
    <location>
        <position position="62"/>
    </location>
    <ligand>
        <name>chlorophyll b</name>
        <dbReference type="ChEBI" id="CHEBI:61721"/>
        <label>1</label>
        <note>axial binding residue</note>
    </ligand>
    <ligandPart>
        <name>Mg</name>
        <dbReference type="ChEBI" id="CHEBI:25107"/>
    </ligandPart>
</feature>
<evidence type="ECO:0007829" key="6">
    <source>
        <dbReference type="PDB" id="6S2Y"/>
    </source>
</evidence>
<feature type="signal peptide" evidence="1">
    <location>
        <begin position="1"/>
        <end position="26"/>
    </location>
</feature>
<protein>
    <submittedName>
        <fullName evidence="2">Water-soluble chlorophyll protein</fullName>
    </submittedName>
</protein>
<evidence type="ECO:0007829" key="4">
    <source>
        <dbReference type="PDB" id="6GIW"/>
    </source>
</evidence>
<dbReference type="AlphaFoldDB" id="O04797"/>
<dbReference type="InterPro" id="IPR002160">
    <property type="entry name" value="Prot_inh_Kunz-lg"/>
</dbReference>
<dbReference type="Pfam" id="PF00197">
    <property type="entry name" value="Kunitz_legume"/>
    <property type="match status" value="1"/>
</dbReference>
<feature type="binding site" evidence="6">
    <location>
        <position position="62"/>
    </location>
    <ligand>
        <name>chlorophyll b</name>
        <dbReference type="ChEBI" id="CHEBI:61721"/>
        <label>2</label>
        <note>axial binding residue</note>
    </ligand>
    <ligandPart>
        <name>Mg</name>
        <dbReference type="ChEBI" id="CHEBI:25107"/>
    </ligandPart>
</feature>
<dbReference type="InterPro" id="IPR011065">
    <property type="entry name" value="Kunitz_inhibitor_STI-like_sf"/>
</dbReference>
<dbReference type="PANTHER" id="PTHR33107">
    <property type="entry name" value="KUNITZ TRYPSIN INHIBITOR 2"/>
    <property type="match status" value="1"/>
</dbReference>
<name>O04797_LEPVR</name>
<keyword evidence="3 4" id="KW-0002">3D-structure</keyword>
<feature type="binding site" evidence="5">
    <location>
        <position position="79"/>
    </location>
    <ligand>
        <name>chlorophyll b</name>
        <dbReference type="ChEBI" id="CHEBI:61721"/>
        <label>1</label>
    </ligand>
</feature>